<keyword evidence="6 8" id="KW-0658">Purine biosynthesis</keyword>
<dbReference type="InterPro" id="IPR017932">
    <property type="entry name" value="GATase_2_dom"/>
</dbReference>
<dbReference type="GO" id="GO:0046872">
    <property type="term" value="F:metal ion binding"/>
    <property type="evidence" value="ECO:0007669"/>
    <property type="project" value="UniProtKB-KW"/>
</dbReference>
<proteinExistence type="inferred from homology"/>
<dbReference type="HAMAP" id="MF_01931">
    <property type="entry name" value="PurF"/>
    <property type="match status" value="1"/>
</dbReference>
<evidence type="ECO:0000313" key="13">
    <source>
        <dbReference type="Proteomes" id="UP000037460"/>
    </source>
</evidence>
<dbReference type="InterPro" id="IPR005854">
    <property type="entry name" value="PurF"/>
</dbReference>
<organism evidence="12 13">
    <name type="scientific">Chrysochromulina tobinii</name>
    <dbReference type="NCBI Taxonomy" id="1460289"/>
    <lineage>
        <taxon>Eukaryota</taxon>
        <taxon>Haptista</taxon>
        <taxon>Haptophyta</taxon>
        <taxon>Prymnesiophyceae</taxon>
        <taxon>Prymnesiales</taxon>
        <taxon>Chrysochromulinaceae</taxon>
        <taxon>Chrysochromulina</taxon>
    </lineage>
</organism>
<dbReference type="UniPathway" id="UPA00074">
    <property type="reaction ID" value="UER00124"/>
</dbReference>
<dbReference type="GO" id="GO:0006189">
    <property type="term" value="P:'de novo' IMP biosynthetic process"/>
    <property type="evidence" value="ECO:0007669"/>
    <property type="project" value="UniProtKB-UniPathway"/>
</dbReference>
<dbReference type="EMBL" id="JWZX01003033">
    <property type="protein sequence ID" value="KOO24962.1"/>
    <property type="molecule type" value="Genomic_DNA"/>
</dbReference>
<dbReference type="PROSITE" id="PS51278">
    <property type="entry name" value="GATASE_TYPE_2"/>
    <property type="match status" value="1"/>
</dbReference>
<name>A0A0M0JF39_9EUKA</name>
<dbReference type="Pfam" id="PF13522">
    <property type="entry name" value="GATase_6"/>
    <property type="match status" value="1"/>
</dbReference>
<feature type="binding site" evidence="10">
    <location>
        <position position="384"/>
    </location>
    <ligand>
        <name>Mg(2+)</name>
        <dbReference type="ChEBI" id="CHEBI:18420"/>
    </ligand>
</feature>
<dbReference type="SUPFAM" id="SSF53271">
    <property type="entry name" value="PRTase-like"/>
    <property type="match status" value="1"/>
</dbReference>
<evidence type="ECO:0000259" key="11">
    <source>
        <dbReference type="PROSITE" id="PS51278"/>
    </source>
</evidence>
<evidence type="ECO:0000313" key="12">
    <source>
        <dbReference type="EMBL" id="KOO24962.1"/>
    </source>
</evidence>
<dbReference type="PANTHER" id="PTHR11907">
    <property type="entry name" value="AMIDOPHOSPHORIBOSYLTRANSFERASE"/>
    <property type="match status" value="1"/>
</dbReference>
<comment type="catalytic activity">
    <reaction evidence="8">
        <text>5-phospho-beta-D-ribosylamine + L-glutamate + diphosphate = 5-phospho-alpha-D-ribose 1-diphosphate + L-glutamine + H2O</text>
        <dbReference type="Rhea" id="RHEA:14905"/>
        <dbReference type="ChEBI" id="CHEBI:15377"/>
        <dbReference type="ChEBI" id="CHEBI:29985"/>
        <dbReference type="ChEBI" id="CHEBI:33019"/>
        <dbReference type="ChEBI" id="CHEBI:58017"/>
        <dbReference type="ChEBI" id="CHEBI:58359"/>
        <dbReference type="ChEBI" id="CHEBI:58681"/>
        <dbReference type="EC" id="2.4.2.14"/>
    </reaction>
</comment>
<dbReference type="Proteomes" id="UP000037460">
    <property type="component" value="Unassembled WGS sequence"/>
</dbReference>
<keyword evidence="5 8" id="KW-0808">Transferase</keyword>
<protein>
    <recommendedName>
        <fullName evidence="3 8">Amidophosphoribosyltransferase</fullName>
        <shortName evidence="8">ATase</shortName>
        <ecNumber evidence="3 8">2.4.2.14</ecNumber>
    </recommendedName>
    <alternativeName>
        <fullName evidence="8">Glutamine phosphoribosylpyrophosphate amidotransferase</fullName>
    </alternativeName>
</protein>
<keyword evidence="7" id="KW-0315">Glutamine amidotransferase</keyword>
<evidence type="ECO:0000256" key="6">
    <source>
        <dbReference type="ARBA" id="ARBA00022755"/>
    </source>
</evidence>
<keyword evidence="10" id="KW-0479">Metal-binding</keyword>
<comment type="cofactor">
    <cofactor evidence="10">
        <name>Mg(2+)</name>
        <dbReference type="ChEBI" id="CHEBI:18420"/>
    </cofactor>
    <text evidence="10">Binds 1 Mg(2+) ion per subunit.</text>
</comment>
<dbReference type="AlphaFoldDB" id="A0A0M0JF39"/>
<feature type="domain" description="Glutamine amidotransferase type-2" evidence="11">
    <location>
        <begin position="2"/>
        <end position="249"/>
    </location>
</feature>
<feature type="binding site" evidence="10">
    <location>
        <position position="322"/>
    </location>
    <ligand>
        <name>Mg(2+)</name>
        <dbReference type="ChEBI" id="CHEBI:18420"/>
    </ligand>
</feature>
<keyword evidence="13" id="KW-1185">Reference proteome</keyword>
<evidence type="ECO:0000256" key="5">
    <source>
        <dbReference type="ARBA" id="ARBA00022679"/>
    </source>
</evidence>
<dbReference type="PIRSF" id="PIRSF000485">
    <property type="entry name" value="Amd_phspho_trans"/>
    <property type="match status" value="1"/>
</dbReference>
<evidence type="ECO:0000256" key="7">
    <source>
        <dbReference type="ARBA" id="ARBA00022962"/>
    </source>
</evidence>
<dbReference type="SUPFAM" id="SSF56235">
    <property type="entry name" value="N-terminal nucleophile aminohydrolases (Ntn hydrolases)"/>
    <property type="match status" value="1"/>
</dbReference>
<dbReference type="CDD" id="cd06223">
    <property type="entry name" value="PRTases_typeI"/>
    <property type="match status" value="1"/>
</dbReference>
<keyword evidence="4 8" id="KW-0328">Glycosyltransferase</keyword>
<keyword evidence="10" id="KW-0460">Magnesium</keyword>
<reference evidence="13" key="1">
    <citation type="journal article" date="2015" name="PLoS Genet.">
        <title>Genome Sequence and Transcriptome Analyses of Chrysochromulina tobin: Metabolic Tools for Enhanced Algal Fitness in the Prominent Order Prymnesiales (Haptophyceae).</title>
        <authorList>
            <person name="Hovde B.T."/>
            <person name="Deodato C.R."/>
            <person name="Hunsperger H.M."/>
            <person name="Ryken S.A."/>
            <person name="Yost W."/>
            <person name="Jha R.K."/>
            <person name="Patterson J."/>
            <person name="Monnat R.J. Jr."/>
            <person name="Barlow S.B."/>
            <person name="Starkenburg S.R."/>
            <person name="Cattolico R.A."/>
        </authorList>
    </citation>
    <scope>NUCLEOTIDE SEQUENCE</scope>
    <source>
        <strain evidence="13">CCMP291</strain>
    </source>
</reference>
<accession>A0A0M0JF39</accession>
<dbReference type="Gene3D" id="3.40.50.2020">
    <property type="match status" value="1"/>
</dbReference>
<dbReference type="GO" id="GO:0009113">
    <property type="term" value="P:purine nucleobase biosynthetic process"/>
    <property type="evidence" value="ECO:0007669"/>
    <property type="project" value="InterPro"/>
</dbReference>
<dbReference type="NCBIfam" id="TIGR01134">
    <property type="entry name" value="purF"/>
    <property type="match status" value="1"/>
</dbReference>
<dbReference type="InterPro" id="IPR035584">
    <property type="entry name" value="PurF_N"/>
</dbReference>
<comment type="similarity">
    <text evidence="2 8">In the C-terminal section; belongs to the purine/pyrimidine phosphoribosyltransferase family.</text>
</comment>
<evidence type="ECO:0000256" key="10">
    <source>
        <dbReference type="PIRSR" id="PIRSR000485-2"/>
    </source>
</evidence>
<evidence type="ECO:0000256" key="4">
    <source>
        <dbReference type="ARBA" id="ARBA00022676"/>
    </source>
</evidence>
<evidence type="ECO:0000256" key="3">
    <source>
        <dbReference type="ARBA" id="ARBA00011941"/>
    </source>
</evidence>
<dbReference type="InterPro" id="IPR000836">
    <property type="entry name" value="PRTase_dom"/>
</dbReference>
<evidence type="ECO:0000256" key="9">
    <source>
        <dbReference type="PIRSR" id="PIRSR000485-1"/>
    </source>
</evidence>
<dbReference type="GO" id="GO:0004044">
    <property type="term" value="F:amidophosphoribosyltransferase activity"/>
    <property type="evidence" value="ECO:0007669"/>
    <property type="project" value="UniProtKB-EC"/>
</dbReference>
<feature type="binding site" evidence="10">
    <location>
        <position position="385"/>
    </location>
    <ligand>
        <name>Mg(2+)</name>
        <dbReference type="ChEBI" id="CHEBI:18420"/>
    </ligand>
</feature>
<gene>
    <name evidence="12" type="ORF">Ctob_002456</name>
</gene>
<dbReference type="InterPro" id="IPR029055">
    <property type="entry name" value="Ntn_hydrolases_N"/>
</dbReference>
<dbReference type="EC" id="2.4.2.14" evidence="3 8"/>
<comment type="caution">
    <text evidence="12">The sequence shown here is derived from an EMBL/GenBank/DDBJ whole genome shotgun (WGS) entry which is preliminary data.</text>
</comment>
<dbReference type="Gene3D" id="3.60.20.10">
    <property type="entry name" value="Glutamine Phosphoribosylpyrophosphate, subunit 1, domain 1"/>
    <property type="match status" value="1"/>
</dbReference>
<dbReference type="OrthoDB" id="191723at2759"/>
<evidence type="ECO:0000256" key="1">
    <source>
        <dbReference type="ARBA" id="ARBA00005209"/>
    </source>
</evidence>
<evidence type="ECO:0000256" key="8">
    <source>
        <dbReference type="PIRNR" id="PIRNR000485"/>
    </source>
</evidence>
<dbReference type="InterPro" id="IPR029057">
    <property type="entry name" value="PRTase-like"/>
</dbReference>
<sequence>MCGIVAVLCEEGTLAVPYLYEGLLALQHRGQDAAGIVTEDRGRLALRKDNGMVRDVFGSSEHVAKLTGSVGIGHVRYPTAGSSCSAEAQPFYVNSPFGIVLAHNGNLVNCTELKAEMVSEWRHLNTGSDSEVLLNIFAAAVRDSVSLRSSSPKVAGALPGCNDADVLEAVRNVMRRCIGGYAVVTLIVGWGLVAFRDPHGIRPLVYGRRKNESGAVEYMAASESGALSSLGFALIGDVPPGHALIMTRKAEPQLHDCIPAGKVKPIMAPCVFEYVYFARPDSVLDGVSVYRARLRMGAKLANRILATWKDHDIDVVIPVPDTSRTAALECAGVLGIKYREGFLKNRYIGRTFIMPQQGLRKKSVRQKLSPIASEFLGRNVLLVDDSIVRGTTCGEIVLMAREAGAKRVYIASAAPPVRYPNVYGIDMPTKEELVAHQASVDGLEGLERVVATIVGADRVVYQNLHDLEQAIQEEAKEAGVQFSSLESSCFNGSYVTESAVSVDYLATLARTRSIDRGGDANETHLLDQLEIPLKVQRVS</sequence>
<dbReference type="CDD" id="cd00715">
    <property type="entry name" value="GPATase_N"/>
    <property type="match status" value="1"/>
</dbReference>
<comment type="pathway">
    <text evidence="1 8">Purine metabolism; IMP biosynthesis via de novo pathway; N(1)-(5-phospho-D-ribosyl)glycinamide from 5-phospho-alpha-D-ribose 1-diphosphate: step 1/2.</text>
</comment>
<feature type="active site" description="Nucleophile" evidence="9">
    <location>
        <position position="2"/>
    </location>
</feature>
<evidence type="ECO:0000256" key="2">
    <source>
        <dbReference type="ARBA" id="ARBA00010138"/>
    </source>
</evidence>